<comment type="caution">
    <text evidence="1">The sequence shown here is derived from an EMBL/GenBank/DDBJ whole genome shotgun (WGS) entry which is preliminary data.</text>
</comment>
<evidence type="ECO:0000313" key="2">
    <source>
        <dbReference type="Proteomes" id="UP000198287"/>
    </source>
</evidence>
<keyword evidence="1" id="KW-0808">Transferase</keyword>
<proteinExistence type="predicted"/>
<name>A0A226D0B1_FOLCA</name>
<dbReference type="Proteomes" id="UP000198287">
    <property type="component" value="Unassembled WGS sequence"/>
</dbReference>
<organism evidence="1 2">
    <name type="scientific">Folsomia candida</name>
    <name type="common">Springtail</name>
    <dbReference type="NCBI Taxonomy" id="158441"/>
    <lineage>
        <taxon>Eukaryota</taxon>
        <taxon>Metazoa</taxon>
        <taxon>Ecdysozoa</taxon>
        <taxon>Arthropoda</taxon>
        <taxon>Hexapoda</taxon>
        <taxon>Collembola</taxon>
        <taxon>Entomobryomorpha</taxon>
        <taxon>Isotomoidea</taxon>
        <taxon>Isotomidae</taxon>
        <taxon>Proisotominae</taxon>
        <taxon>Folsomia</taxon>
    </lineage>
</organism>
<dbReference type="AlphaFoldDB" id="A0A226D0B1"/>
<accession>A0A226D0B1</accession>
<dbReference type="EMBL" id="LNIX01000041">
    <property type="protein sequence ID" value="OXA39025.1"/>
    <property type="molecule type" value="Genomic_DNA"/>
</dbReference>
<dbReference type="GO" id="GO:0016746">
    <property type="term" value="F:acyltransferase activity"/>
    <property type="evidence" value="ECO:0007669"/>
    <property type="project" value="UniProtKB-KW"/>
</dbReference>
<gene>
    <name evidence="1" type="ORF">Fcan01_26118</name>
</gene>
<keyword evidence="2" id="KW-1185">Reference proteome</keyword>
<evidence type="ECO:0000313" key="1">
    <source>
        <dbReference type="EMBL" id="OXA39025.1"/>
    </source>
</evidence>
<dbReference type="SUPFAM" id="SSF52777">
    <property type="entry name" value="CoA-dependent acyltransferases"/>
    <property type="match status" value="1"/>
</dbReference>
<keyword evidence="1" id="KW-0012">Acyltransferase</keyword>
<reference evidence="1 2" key="1">
    <citation type="submission" date="2015-12" db="EMBL/GenBank/DDBJ databases">
        <title>The genome of Folsomia candida.</title>
        <authorList>
            <person name="Faddeeva A."/>
            <person name="Derks M.F."/>
            <person name="Anvar Y."/>
            <person name="Smit S."/>
            <person name="Van Straalen N."/>
            <person name="Roelofs D."/>
        </authorList>
    </citation>
    <scope>NUCLEOTIDE SEQUENCE [LARGE SCALE GENOMIC DNA]</scope>
    <source>
        <strain evidence="1 2">VU population</strain>
        <tissue evidence="1">Whole body</tissue>
    </source>
</reference>
<dbReference type="OrthoDB" id="619536at2759"/>
<sequence>MDHGDLDTPTGTAYIASLANQRWEFGSKVLWEVVIIPGKGYFHLILRYHHSLLDGYSMLKLLDKISHPKLIDQIVKPKISAAKTTRFTSFPILLVKIPYDVALYFEAYLRTWITTEDIFTPTCTSTLTRTSTFAQSLSPLNLLQMKNSAKAESLSFTAFLFSSLTSSIRRLVLKRDGKVEGNILFHFPMPVPNHPAKLRNAEIDLTTRIKQIEEQLSNLKNSTMPIVMTMLGTLWSAQLPLFLRSVINSGSKGRTILSFSNFMFNRAPENLWDSFQHWGQQG</sequence>
<protein>
    <submittedName>
        <fullName evidence="1">O-acyltransferase WSD</fullName>
    </submittedName>
</protein>